<evidence type="ECO:0000313" key="2">
    <source>
        <dbReference type="EMBL" id="MBK1783127.1"/>
    </source>
</evidence>
<protein>
    <submittedName>
        <fullName evidence="2">DUF4260 family protein</fullName>
    </submittedName>
</protein>
<proteinExistence type="predicted"/>
<dbReference type="RefSeq" id="WP_200314205.1">
    <property type="nucleotide sequence ID" value="NZ_JAENJH010000001.1"/>
</dbReference>
<feature type="transmembrane region" description="Helical" evidence="1">
    <location>
        <begin position="27"/>
        <end position="48"/>
    </location>
</feature>
<sequence length="133" mass="14130">MTRAGWTVLGLFLLAFAAFEAIKYGGWAVPLGLAGLIGPDSALLLGIGQRTEPGQLAPRAVPVYNALHHWLPPVVLLVFSLVAPVSHATLVLMFTPALAWLAHLALDRALGYGLRTRDGWQCAARPVSSAARP</sequence>
<keyword evidence="1" id="KW-0812">Transmembrane</keyword>
<dbReference type="Pfam" id="PF14079">
    <property type="entry name" value="DUF4260"/>
    <property type="match status" value="1"/>
</dbReference>
<dbReference type="AlphaFoldDB" id="A0A934QLM2"/>
<keyword evidence="1" id="KW-1133">Transmembrane helix</keyword>
<keyword evidence="3" id="KW-1185">Reference proteome</keyword>
<feature type="transmembrane region" description="Helical" evidence="1">
    <location>
        <begin position="60"/>
        <end position="82"/>
    </location>
</feature>
<feature type="transmembrane region" description="Helical" evidence="1">
    <location>
        <begin position="88"/>
        <end position="106"/>
    </location>
</feature>
<accession>A0A934QLM2</accession>
<dbReference type="EMBL" id="JAENJH010000001">
    <property type="protein sequence ID" value="MBK1783127.1"/>
    <property type="molecule type" value="Genomic_DNA"/>
</dbReference>
<keyword evidence="1" id="KW-0472">Membrane</keyword>
<gene>
    <name evidence="2" type="ORF">JHE00_02230</name>
</gene>
<name>A0A934QLM2_9PSEU</name>
<evidence type="ECO:0000313" key="3">
    <source>
        <dbReference type="Proteomes" id="UP000635245"/>
    </source>
</evidence>
<dbReference type="Proteomes" id="UP000635245">
    <property type="component" value="Unassembled WGS sequence"/>
</dbReference>
<comment type="caution">
    <text evidence="2">The sequence shown here is derived from an EMBL/GenBank/DDBJ whole genome shotgun (WGS) entry which is preliminary data.</text>
</comment>
<organism evidence="2 3">
    <name type="scientific">Prauserella cavernicola</name>
    <dbReference type="NCBI Taxonomy" id="2800127"/>
    <lineage>
        <taxon>Bacteria</taxon>
        <taxon>Bacillati</taxon>
        <taxon>Actinomycetota</taxon>
        <taxon>Actinomycetes</taxon>
        <taxon>Pseudonocardiales</taxon>
        <taxon>Pseudonocardiaceae</taxon>
        <taxon>Prauserella</taxon>
    </lineage>
</organism>
<evidence type="ECO:0000256" key="1">
    <source>
        <dbReference type="SAM" id="Phobius"/>
    </source>
</evidence>
<reference evidence="2" key="1">
    <citation type="submission" date="2020-12" db="EMBL/GenBank/DDBJ databases">
        <title>Prauserella sp. ASG 168, a novel actinomycete isolated from cave rock.</title>
        <authorList>
            <person name="Suriyachadkun C."/>
        </authorList>
    </citation>
    <scope>NUCLEOTIDE SEQUENCE</scope>
    <source>
        <strain evidence="2">ASG 168</strain>
    </source>
</reference>
<dbReference type="InterPro" id="IPR025356">
    <property type="entry name" value="DUF4260"/>
</dbReference>